<feature type="compositionally biased region" description="Basic and acidic residues" evidence="1">
    <location>
        <begin position="736"/>
        <end position="747"/>
    </location>
</feature>
<feature type="compositionally biased region" description="Polar residues" evidence="1">
    <location>
        <begin position="158"/>
        <end position="170"/>
    </location>
</feature>
<dbReference type="PANTHER" id="PTHR33539">
    <property type="entry name" value="UPF0764 PROTEIN C16ORF89"/>
    <property type="match status" value="1"/>
</dbReference>
<dbReference type="PANTHER" id="PTHR33539:SF1">
    <property type="entry name" value="UPF0764 PROTEIN C16ORF89"/>
    <property type="match status" value="1"/>
</dbReference>
<evidence type="ECO:0000313" key="3">
    <source>
        <dbReference type="EMBL" id="KAK2157217.1"/>
    </source>
</evidence>
<dbReference type="AlphaFoldDB" id="A0AAD9JQR5"/>
<keyword evidence="2" id="KW-0472">Membrane</keyword>
<feature type="compositionally biased region" description="Low complexity" evidence="1">
    <location>
        <begin position="446"/>
        <end position="473"/>
    </location>
</feature>
<name>A0AAD9JQR5_9ANNE</name>
<sequence>MVSGCDTQKKILIHFMTFKYKFTCQALLILQRSPNLDKSVHSFLTNIYQDAHNISEQSLAFLKQSEPEYFEHLHRLVDKPLLVAESYRRIDPKLKWPPKPPGRQKAVIGLPLSQQPALGKHGLLLELLELLDGREWDGGGTAGIRNSQRCAKLAPDQEATNSVGRGQQDYQMKHPRDPEISEIKSDECVGYILGSRSDSQCKMPKDCLDIFTEPGYADYSLTHQILYSLVVQQHECSSEYEAYLQNKGYTGGMAQLRLEFCTNIFYDAASLVQKVKKLLPITQDLFMEQVFTCAVMGFMEFVHVDWLRQLISWQKPSGCFGAMSRTANVKHRPEGINYAYAANDKDDDESAKKIYFQKNGNGHIDQVDGDQNVRVINHHDVQADGNHDALRQQHVDDVVSNVGQKPVVDWWKGNQDKLQDNNILKNWNQPDVQQLKMVRNNDMEWPQQQPQPTQQPPQQQQNQQQQQQQQQQLYQKPQLLGQMFNKLPSKDVGLQNINQLKMIRNNDMEWPQQQPPPPQQQQPPPAQQQPQYEVQLGKIPPVPPAKLAANKQQALGQQAQMQQAVVQQNVGNKNLLSIHTESSNYTGNMIAASDMKQGDGHLGVRRRLLVEKSLDGSCLAHKTAVAAGMLSQYLRFFIDPGPPEYRAIVQIDGLNHMMLAIPGDDEYEDKEDELDDRGQGMRHNPAEDLAKDKARLGRHDVDENSHHGANYLGDNEDKPQAYYNDDDDDDGNLANRDLRVPKDDHHRDENVRYQKHVGKVNAIETDNKLYMEESKKNPLFNQMGEGEKINPKHQPIIDQHQKDEGGAANNYVYYYDDKDDKKKDGQLNRPLQMTNGAKSDIINAQRYENDRKVDTGVSVGTSYAALLLVMALLLYYMTKFVRRRRIMIRYR</sequence>
<organism evidence="3 4">
    <name type="scientific">Paralvinella palmiformis</name>
    <dbReference type="NCBI Taxonomy" id="53620"/>
    <lineage>
        <taxon>Eukaryota</taxon>
        <taxon>Metazoa</taxon>
        <taxon>Spiralia</taxon>
        <taxon>Lophotrochozoa</taxon>
        <taxon>Annelida</taxon>
        <taxon>Polychaeta</taxon>
        <taxon>Sedentaria</taxon>
        <taxon>Canalipalpata</taxon>
        <taxon>Terebellida</taxon>
        <taxon>Terebelliformia</taxon>
        <taxon>Alvinellidae</taxon>
        <taxon>Paralvinella</taxon>
    </lineage>
</organism>
<dbReference type="GO" id="GO:0016020">
    <property type="term" value="C:membrane"/>
    <property type="evidence" value="ECO:0007669"/>
    <property type="project" value="TreeGrafter"/>
</dbReference>
<feature type="region of interest" description="Disordered" evidence="1">
    <location>
        <begin position="444"/>
        <end position="473"/>
    </location>
</feature>
<dbReference type="GO" id="GO:0005829">
    <property type="term" value="C:cytosol"/>
    <property type="evidence" value="ECO:0007669"/>
    <property type="project" value="TreeGrafter"/>
</dbReference>
<keyword evidence="2" id="KW-0812">Transmembrane</keyword>
<dbReference type="Proteomes" id="UP001208570">
    <property type="component" value="Unassembled WGS sequence"/>
</dbReference>
<proteinExistence type="predicted"/>
<accession>A0AAD9JQR5</accession>
<reference evidence="3" key="1">
    <citation type="journal article" date="2023" name="Mol. Biol. Evol.">
        <title>Third-Generation Sequencing Reveals the Adaptive Role of the Epigenome in Three Deep-Sea Polychaetes.</title>
        <authorList>
            <person name="Perez M."/>
            <person name="Aroh O."/>
            <person name="Sun Y."/>
            <person name="Lan Y."/>
            <person name="Juniper S.K."/>
            <person name="Young C.R."/>
            <person name="Angers B."/>
            <person name="Qian P.Y."/>
        </authorList>
    </citation>
    <scope>NUCLEOTIDE SEQUENCE</scope>
    <source>
        <strain evidence="3">P08H-3</strain>
    </source>
</reference>
<comment type="caution">
    <text evidence="3">The sequence shown here is derived from an EMBL/GenBank/DDBJ whole genome shotgun (WGS) entry which is preliminary data.</text>
</comment>
<feature type="transmembrane region" description="Helical" evidence="2">
    <location>
        <begin position="856"/>
        <end position="877"/>
    </location>
</feature>
<keyword evidence="2" id="KW-1133">Transmembrane helix</keyword>
<dbReference type="EMBL" id="JAODUP010000195">
    <property type="protein sequence ID" value="KAK2157217.1"/>
    <property type="molecule type" value="Genomic_DNA"/>
</dbReference>
<dbReference type="Pfam" id="PF15882">
    <property type="entry name" value="DUF4735"/>
    <property type="match status" value="1"/>
</dbReference>
<feature type="region of interest" description="Disordered" evidence="1">
    <location>
        <begin position="154"/>
        <end position="177"/>
    </location>
</feature>
<evidence type="ECO:0000313" key="4">
    <source>
        <dbReference type="Proteomes" id="UP001208570"/>
    </source>
</evidence>
<keyword evidence="4" id="KW-1185">Reference proteome</keyword>
<protein>
    <submittedName>
        <fullName evidence="3">Uncharacterized protein</fullName>
    </submittedName>
</protein>
<feature type="compositionally biased region" description="Basic and acidic residues" evidence="1">
    <location>
        <begin position="676"/>
        <end position="706"/>
    </location>
</feature>
<evidence type="ECO:0000256" key="2">
    <source>
        <dbReference type="SAM" id="Phobius"/>
    </source>
</evidence>
<feature type="region of interest" description="Disordered" evidence="1">
    <location>
        <begin position="508"/>
        <end position="530"/>
    </location>
</feature>
<dbReference type="InterPro" id="IPR031751">
    <property type="entry name" value="DUF4735"/>
</dbReference>
<evidence type="ECO:0000256" key="1">
    <source>
        <dbReference type="SAM" id="MobiDB-lite"/>
    </source>
</evidence>
<feature type="compositionally biased region" description="Pro residues" evidence="1">
    <location>
        <begin position="513"/>
        <end position="527"/>
    </location>
</feature>
<feature type="region of interest" description="Disordered" evidence="1">
    <location>
        <begin position="668"/>
        <end position="747"/>
    </location>
</feature>
<gene>
    <name evidence="3" type="ORF">LSH36_195g02007</name>
</gene>